<dbReference type="Pfam" id="PF08238">
    <property type="entry name" value="Sel1"/>
    <property type="match status" value="9"/>
</dbReference>
<protein>
    <submittedName>
        <fullName evidence="1">Sel1 repeat family protein</fullName>
    </submittedName>
</protein>
<gene>
    <name evidence="1" type="ORF">Hyperionvirus26_14</name>
</gene>
<dbReference type="SUPFAM" id="SSF81901">
    <property type="entry name" value="HCP-like"/>
    <property type="match status" value="2"/>
</dbReference>
<sequence length="463" mass="52277">MSLDDLLNLSLLLNDTGTQAIKKIYSLFDQRTYATILGFYISKIKFDSTLGKHILLSYSKLKKTKHYNATIKQLKSDATKGNISNIKILSMLYHTGFVFNRTNKDKAMKWLYLGIALENRTCETMLACILLKQDEPTAIKLFQSAAKKNHKGAIVNLAQIYQSESQRNYPESFRLLSLPEVKNSSDAQRMLAVMYMEGLHVDRDEKKAFGLYKSSAELGNSYGQYYVAMCYKHGHGTPINIAESLRWLRVSAEDGNHRAQNDLGGHYKKSADYPEAFKWFNLSAPHGNKAAMMNLGICYFNGYGVKADPIKAKELFQKSFDKGYLRAESFLGMMHFFGHGCKKDYGKALEIFSSAAERKCSRGMEGLGTIYYFGHGVKQDFKEAAKWFLAAFESNNFCGYTPYILGMMHLHGHGLMKDEPQALKMFSIAHSMGEKSAEQYLVVAQPGEKIENTSAKINLIEDS</sequence>
<name>A0A3G5AGD9_9VIRU</name>
<dbReference type="InterPro" id="IPR006597">
    <property type="entry name" value="Sel1-like"/>
</dbReference>
<dbReference type="SMART" id="SM00671">
    <property type="entry name" value="SEL1"/>
    <property type="match status" value="8"/>
</dbReference>
<dbReference type="PANTHER" id="PTHR11102">
    <property type="entry name" value="SEL-1-LIKE PROTEIN"/>
    <property type="match status" value="1"/>
</dbReference>
<dbReference type="InterPro" id="IPR011990">
    <property type="entry name" value="TPR-like_helical_dom_sf"/>
</dbReference>
<reference evidence="1" key="1">
    <citation type="submission" date="2018-10" db="EMBL/GenBank/DDBJ databases">
        <title>Hidden diversity of soil giant viruses.</title>
        <authorList>
            <person name="Schulz F."/>
            <person name="Alteio L."/>
            <person name="Goudeau D."/>
            <person name="Ryan E.M."/>
            <person name="Malmstrom R.R."/>
            <person name="Blanchard J."/>
            <person name="Woyke T."/>
        </authorList>
    </citation>
    <scope>NUCLEOTIDE SEQUENCE</scope>
    <source>
        <strain evidence="1">HYV1</strain>
    </source>
</reference>
<dbReference type="Gene3D" id="1.25.40.10">
    <property type="entry name" value="Tetratricopeptide repeat domain"/>
    <property type="match status" value="2"/>
</dbReference>
<dbReference type="InterPro" id="IPR050767">
    <property type="entry name" value="Sel1_AlgK"/>
</dbReference>
<dbReference type="EMBL" id="MK072408">
    <property type="protein sequence ID" value="AYV84459.1"/>
    <property type="molecule type" value="Genomic_DNA"/>
</dbReference>
<evidence type="ECO:0000313" key="1">
    <source>
        <dbReference type="EMBL" id="AYV84459.1"/>
    </source>
</evidence>
<dbReference type="PANTHER" id="PTHR11102:SF160">
    <property type="entry name" value="ERAD-ASSOCIATED E3 UBIQUITIN-PROTEIN LIGASE COMPONENT HRD3"/>
    <property type="match status" value="1"/>
</dbReference>
<organism evidence="1">
    <name type="scientific">Hyperionvirus sp</name>
    <dbReference type="NCBI Taxonomy" id="2487770"/>
    <lineage>
        <taxon>Viruses</taxon>
        <taxon>Varidnaviria</taxon>
        <taxon>Bamfordvirae</taxon>
        <taxon>Nucleocytoviricota</taxon>
        <taxon>Megaviricetes</taxon>
        <taxon>Imitervirales</taxon>
        <taxon>Mimiviridae</taxon>
        <taxon>Klosneuvirinae</taxon>
    </lineage>
</organism>
<proteinExistence type="predicted"/>
<accession>A0A3G5AGD9</accession>